<name>A0A431U2B3_9BACT</name>
<sequence length="581" mass="61878">MVLIFTVRGLRRSGLAAACVLAALGAQAQLPSFPGAEGAGKFTTGGRGTTATATTVFEVTNLLDDGQPGCLRYALTTAAPYRTVVFRVSGTIHLQSELRITRANTTVAGQTAPGDGICLADYPVTLSADNVIIRFVRFRLGDKNQNQGMVNGSGSGDAFGGLGRKNIMVDHCTMSWSADEACTVYRGDSTTLQWNIISEPLDYSYHFETGDTDFERHAYGGIWGGRTASFHHNLLAHMRGRMPRFDGSRNLTPNTAGQENADFRNNVVYNWASYNVNGGEGGNYNVVGNYYKYGPSTSTGSSGGVSIRTEVLNPYKQTSAPVLPYGRFYLADNYVDGSPAVTARNWLGVVMNGGTRADTALAKATTPFPLPAVPTQSAPAAYALVLQQAGCVLPTRDALDQRIVQDVINRTGALIDVQGGFPHGTPYAQTTGAWPVLNSLPAPADTDRDGMPDAWELQNGLNPNNAADRNNRGASGYTQLENYLNGLVSGLVTAAKEKTAAATVLQLFPNPATDRLTLLHPPAGRGASVQVYSLLGQLLLTQPAAPGTQETRLSAAALKPGSYLLRYADGETQLTTRLVRQ</sequence>
<dbReference type="Gene3D" id="2.160.20.10">
    <property type="entry name" value="Single-stranded right-handed beta-helix, Pectin lyase-like"/>
    <property type="match status" value="1"/>
</dbReference>
<protein>
    <submittedName>
        <fullName evidence="5">T9SS type A sorting domain-containing protein</fullName>
    </submittedName>
</protein>
<keyword evidence="3" id="KW-0732">Signal</keyword>
<evidence type="ECO:0000256" key="3">
    <source>
        <dbReference type="SAM" id="SignalP"/>
    </source>
</evidence>
<dbReference type="PANTHER" id="PTHR42970:SF1">
    <property type="entry name" value="PECTATE LYASE C-RELATED"/>
    <property type="match status" value="1"/>
</dbReference>
<dbReference type="Proteomes" id="UP000282184">
    <property type="component" value="Unassembled WGS sequence"/>
</dbReference>
<organism evidence="5 6">
    <name type="scientific">Hymenobacter gummosus</name>
    <dbReference type="NCBI Taxonomy" id="1776032"/>
    <lineage>
        <taxon>Bacteria</taxon>
        <taxon>Pseudomonadati</taxon>
        <taxon>Bacteroidota</taxon>
        <taxon>Cytophagia</taxon>
        <taxon>Cytophagales</taxon>
        <taxon>Hymenobacteraceae</taxon>
        <taxon>Hymenobacter</taxon>
    </lineage>
</organism>
<dbReference type="InterPro" id="IPR011050">
    <property type="entry name" value="Pectin_lyase_fold/virulence"/>
</dbReference>
<comment type="caution">
    <text evidence="5">The sequence shown here is derived from an EMBL/GenBank/DDBJ whole genome shotgun (WGS) entry which is preliminary data.</text>
</comment>
<feature type="domain" description="Secretion system C-terminal sorting" evidence="4">
    <location>
        <begin position="507"/>
        <end position="578"/>
    </location>
</feature>
<reference evidence="5 6" key="1">
    <citation type="submission" date="2018-12" db="EMBL/GenBank/DDBJ databases">
        <title>Hymenobacter gummosus sp. nov., isolated from a spring.</title>
        <authorList>
            <person name="Nie L."/>
        </authorList>
    </citation>
    <scope>NUCLEOTIDE SEQUENCE [LARGE SCALE GENOMIC DNA]</scope>
    <source>
        <strain evidence="5 6">KCTC 52166</strain>
    </source>
</reference>
<gene>
    <name evidence="5" type="ORF">EJV47_14365</name>
</gene>
<keyword evidence="6" id="KW-1185">Reference proteome</keyword>
<dbReference type="OrthoDB" id="9803616at2"/>
<evidence type="ECO:0000256" key="1">
    <source>
        <dbReference type="ARBA" id="ARBA00022723"/>
    </source>
</evidence>
<dbReference type="GO" id="GO:0046872">
    <property type="term" value="F:metal ion binding"/>
    <property type="evidence" value="ECO:0007669"/>
    <property type="project" value="UniProtKB-KW"/>
</dbReference>
<dbReference type="AlphaFoldDB" id="A0A431U2B3"/>
<feature type="chain" id="PRO_5019282031" evidence="3">
    <location>
        <begin position="29"/>
        <end position="581"/>
    </location>
</feature>
<evidence type="ECO:0000259" key="4">
    <source>
        <dbReference type="Pfam" id="PF18962"/>
    </source>
</evidence>
<dbReference type="SUPFAM" id="SSF51126">
    <property type="entry name" value="Pectin lyase-like"/>
    <property type="match status" value="1"/>
</dbReference>
<evidence type="ECO:0000313" key="6">
    <source>
        <dbReference type="Proteomes" id="UP000282184"/>
    </source>
</evidence>
<dbReference type="NCBIfam" id="TIGR04183">
    <property type="entry name" value="Por_Secre_tail"/>
    <property type="match status" value="1"/>
</dbReference>
<feature type="signal peptide" evidence="3">
    <location>
        <begin position="1"/>
        <end position="28"/>
    </location>
</feature>
<dbReference type="InterPro" id="IPR012334">
    <property type="entry name" value="Pectin_lyas_fold"/>
</dbReference>
<dbReference type="PANTHER" id="PTHR42970">
    <property type="entry name" value="PECTATE LYASE C-RELATED"/>
    <property type="match status" value="1"/>
</dbReference>
<dbReference type="Pfam" id="PF18962">
    <property type="entry name" value="Por_Secre_tail"/>
    <property type="match status" value="1"/>
</dbReference>
<evidence type="ECO:0000256" key="2">
    <source>
        <dbReference type="ARBA" id="ARBA00023180"/>
    </source>
</evidence>
<accession>A0A431U2B3</accession>
<dbReference type="RefSeq" id="WP_126693851.1">
    <property type="nucleotide sequence ID" value="NZ_RXOF01000007.1"/>
</dbReference>
<evidence type="ECO:0000313" key="5">
    <source>
        <dbReference type="EMBL" id="RTQ49320.1"/>
    </source>
</evidence>
<dbReference type="EMBL" id="RXOF01000007">
    <property type="protein sequence ID" value="RTQ49320.1"/>
    <property type="molecule type" value="Genomic_DNA"/>
</dbReference>
<keyword evidence="1" id="KW-0479">Metal-binding</keyword>
<proteinExistence type="predicted"/>
<dbReference type="InterPro" id="IPR026444">
    <property type="entry name" value="Secre_tail"/>
</dbReference>
<dbReference type="InterPro" id="IPR052063">
    <property type="entry name" value="Polysaccharide_Lyase_1"/>
</dbReference>
<keyword evidence="2" id="KW-0325">Glycoprotein</keyword>